<dbReference type="InterPro" id="IPR050250">
    <property type="entry name" value="Macrolide_Exporter_MacB"/>
</dbReference>
<feature type="domain" description="ABC3 transporter permease C-terminal" evidence="7">
    <location>
        <begin position="768"/>
        <end position="877"/>
    </location>
</feature>
<keyword evidence="4 6" id="KW-1133">Transmembrane helix</keyword>
<feature type="transmembrane region" description="Helical" evidence="6">
    <location>
        <begin position="410"/>
        <end position="427"/>
    </location>
</feature>
<evidence type="ECO:0000256" key="5">
    <source>
        <dbReference type="ARBA" id="ARBA00023136"/>
    </source>
</evidence>
<evidence type="ECO:0000256" key="2">
    <source>
        <dbReference type="ARBA" id="ARBA00022475"/>
    </source>
</evidence>
<evidence type="ECO:0000256" key="6">
    <source>
        <dbReference type="SAM" id="Phobius"/>
    </source>
</evidence>
<evidence type="ECO:0000256" key="4">
    <source>
        <dbReference type="ARBA" id="ARBA00022989"/>
    </source>
</evidence>
<dbReference type="InterPro" id="IPR025857">
    <property type="entry name" value="MacB_PCD"/>
</dbReference>
<keyword evidence="5 6" id="KW-0472">Membrane</keyword>
<protein>
    <submittedName>
        <fullName evidence="9">Putative ABC transport system permease protein</fullName>
    </submittedName>
</protein>
<dbReference type="Pfam" id="PF02687">
    <property type="entry name" value="FtsX"/>
    <property type="match status" value="2"/>
</dbReference>
<evidence type="ECO:0000259" key="8">
    <source>
        <dbReference type="Pfam" id="PF12704"/>
    </source>
</evidence>
<feature type="transmembrane region" description="Helical" evidence="6">
    <location>
        <begin position="817"/>
        <end position="837"/>
    </location>
</feature>
<sequence length="888" mass="99457">MNTNPPRWAERLLEFFCAPDLLEEVQGDLHERYQRQLALFGAKIARRQYVWNVLSFIRPFALKRKKTEFSTTFLYSPTMLINYLKIAFRNLVRHKMFSSLNILGLTVGTVCCLYILLYVKDQFGYDNYHKDAENIYRLQTNILHNGGDQPMFNSGTSSPIIAPTMKKDFPEVVEYTRVLNFFTAKNNLLGVEGKTETFIDDKGFLVDSTFFNVFTYQFVEGAPEHSLDAPYTVVLSKTIAEKLFGQEKAINKRIKVGNNLNTTTLTVTGVYDDSFGKSHLRPSFLVSLNSGGLGEFARNNTEWGGNNFIYSYVKLKPNVNPESVNAKMPALLQRYGGKRIAELGMKKTVLLQKVTDIHLYSKGITNQTDKVSDISFLYILLTIAAFIQLIACINFVNLTTARSVRRAKEVGVRKAVGAFRSVLIGQFLGESMLIAFISIFLALPIVKLLLPFLNSLTDSTLALTITQNLDILFITVLVALATGLLAGIYPAIYLSSFKPVSVLKGTFKFNPASVVLRKGLVVFQFSIAIVLIIGVLVISKQLDFMQNKDLGFDKKQKVVVSLSNENAQKHFTALKNELLTQHQIKNIGGVRYYPSQQFLQDMLVFKSGGTMDKGVLIKNNVVDEGFFKTLGIKLIAGRNFTPADTNNQVILSEKSVKDLNLTVETAVGTQVFTGTGDNIEAYNVIGVHKTYINNSLKDEMTPVMTHYSSQPEYMVLDVQAENYESLFANVEKIWKKLIPTVPLQYSFLDEDLQKQYSEEKTLRKIINSFTLIAILLSCLGLFGLAMFTAEQRTKEIGVRKVLGASVVSITTLLSKEFLKPVLIALLIASPLSYYAMNKWLEGFVYRTEVGWESFAVAGIAIVAISMFTVSYQTLKAALVNPVTTLKSE</sequence>
<accession>A0A7W5ZR13</accession>
<dbReference type="AlphaFoldDB" id="A0A7W5ZR13"/>
<feature type="transmembrane region" description="Helical" evidence="6">
    <location>
        <begin position="765"/>
        <end position="787"/>
    </location>
</feature>
<evidence type="ECO:0000259" key="7">
    <source>
        <dbReference type="Pfam" id="PF02687"/>
    </source>
</evidence>
<dbReference type="GO" id="GO:0022857">
    <property type="term" value="F:transmembrane transporter activity"/>
    <property type="evidence" value="ECO:0007669"/>
    <property type="project" value="TreeGrafter"/>
</dbReference>
<feature type="transmembrane region" description="Helical" evidence="6">
    <location>
        <begin position="514"/>
        <end position="538"/>
    </location>
</feature>
<feature type="transmembrane region" description="Helical" evidence="6">
    <location>
        <begin position="100"/>
        <end position="119"/>
    </location>
</feature>
<dbReference type="PANTHER" id="PTHR30572">
    <property type="entry name" value="MEMBRANE COMPONENT OF TRANSPORTER-RELATED"/>
    <property type="match status" value="1"/>
</dbReference>
<dbReference type="Pfam" id="PF12704">
    <property type="entry name" value="MacB_PCD"/>
    <property type="match status" value="2"/>
</dbReference>
<feature type="transmembrane region" description="Helical" evidence="6">
    <location>
        <begin position="849"/>
        <end position="871"/>
    </location>
</feature>
<keyword evidence="2" id="KW-1003">Cell membrane</keyword>
<dbReference type="NCBIfam" id="NF038404">
    <property type="entry name" value="perm_prefix_2"/>
    <property type="match status" value="1"/>
</dbReference>
<dbReference type="RefSeq" id="WP_183980149.1">
    <property type="nucleotide sequence ID" value="NZ_JACIBY010000025.1"/>
</dbReference>
<evidence type="ECO:0000256" key="3">
    <source>
        <dbReference type="ARBA" id="ARBA00022692"/>
    </source>
</evidence>
<dbReference type="Proteomes" id="UP000541352">
    <property type="component" value="Unassembled WGS sequence"/>
</dbReference>
<proteinExistence type="predicted"/>
<reference evidence="9 10" key="1">
    <citation type="submission" date="2020-08" db="EMBL/GenBank/DDBJ databases">
        <title>Genomic Encyclopedia of Type Strains, Phase IV (KMG-IV): sequencing the most valuable type-strain genomes for metagenomic binning, comparative biology and taxonomic classification.</title>
        <authorList>
            <person name="Goeker M."/>
        </authorList>
    </citation>
    <scope>NUCLEOTIDE SEQUENCE [LARGE SCALE GENOMIC DNA]</scope>
    <source>
        <strain evidence="9 10">DSM 17976</strain>
    </source>
</reference>
<feature type="transmembrane region" description="Helical" evidence="6">
    <location>
        <begin position="376"/>
        <end position="398"/>
    </location>
</feature>
<evidence type="ECO:0000313" key="10">
    <source>
        <dbReference type="Proteomes" id="UP000541352"/>
    </source>
</evidence>
<gene>
    <name evidence="9" type="ORF">FHS57_006089</name>
</gene>
<keyword evidence="3 6" id="KW-0812">Transmembrane</keyword>
<evidence type="ECO:0000256" key="1">
    <source>
        <dbReference type="ARBA" id="ARBA00004651"/>
    </source>
</evidence>
<dbReference type="InterPro" id="IPR047699">
    <property type="entry name" value="Permease_put_prefix"/>
</dbReference>
<feature type="transmembrane region" description="Helical" evidence="6">
    <location>
        <begin position="433"/>
        <end position="450"/>
    </location>
</feature>
<comment type="caution">
    <text evidence="9">The sequence shown here is derived from an EMBL/GenBank/DDBJ whole genome shotgun (WGS) entry which is preliminary data.</text>
</comment>
<feature type="domain" description="ABC3 transporter permease C-terminal" evidence="7">
    <location>
        <begin position="382"/>
        <end position="498"/>
    </location>
</feature>
<organism evidence="9 10">
    <name type="scientific">Runella defluvii</name>
    <dbReference type="NCBI Taxonomy" id="370973"/>
    <lineage>
        <taxon>Bacteria</taxon>
        <taxon>Pseudomonadati</taxon>
        <taxon>Bacteroidota</taxon>
        <taxon>Cytophagia</taxon>
        <taxon>Cytophagales</taxon>
        <taxon>Spirosomataceae</taxon>
        <taxon>Runella</taxon>
    </lineage>
</organism>
<dbReference type="InterPro" id="IPR003838">
    <property type="entry name" value="ABC3_permease_C"/>
</dbReference>
<dbReference type="GO" id="GO:0005886">
    <property type="term" value="C:plasma membrane"/>
    <property type="evidence" value="ECO:0007669"/>
    <property type="project" value="UniProtKB-SubCell"/>
</dbReference>
<comment type="subcellular location">
    <subcellularLocation>
        <location evidence="1">Cell membrane</location>
        <topology evidence="1">Multi-pass membrane protein</topology>
    </subcellularLocation>
</comment>
<evidence type="ECO:0000313" key="9">
    <source>
        <dbReference type="EMBL" id="MBB3842060.1"/>
    </source>
</evidence>
<name>A0A7W5ZR13_9BACT</name>
<feature type="domain" description="MacB-like periplasmic core" evidence="8">
    <location>
        <begin position="527"/>
        <end position="709"/>
    </location>
</feature>
<dbReference type="PANTHER" id="PTHR30572:SF18">
    <property type="entry name" value="ABC-TYPE MACROLIDE FAMILY EXPORT SYSTEM PERMEASE COMPONENT 2"/>
    <property type="match status" value="1"/>
</dbReference>
<feature type="domain" description="MacB-like periplasmic core" evidence="8">
    <location>
        <begin position="98"/>
        <end position="330"/>
    </location>
</feature>
<keyword evidence="10" id="KW-1185">Reference proteome</keyword>
<dbReference type="EMBL" id="JACIBY010000025">
    <property type="protein sequence ID" value="MBB3842060.1"/>
    <property type="molecule type" value="Genomic_DNA"/>
</dbReference>
<feature type="transmembrane region" description="Helical" evidence="6">
    <location>
        <begin position="471"/>
        <end position="494"/>
    </location>
</feature>